<dbReference type="Pfam" id="PF00059">
    <property type="entry name" value="Lectin_C"/>
    <property type="match status" value="1"/>
</dbReference>
<dbReference type="Proteomes" id="UP000261600">
    <property type="component" value="Unplaced"/>
</dbReference>
<dbReference type="PRINTS" id="PR01504">
    <property type="entry name" value="PNCREATITSAP"/>
</dbReference>
<dbReference type="InterPro" id="IPR016186">
    <property type="entry name" value="C-type_lectin-like/link_sf"/>
</dbReference>
<evidence type="ECO:0000313" key="3">
    <source>
        <dbReference type="Ensembl" id="ENSMALP00000022014.1"/>
    </source>
</evidence>
<feature type="chain" id="PRO_5018629411" description="C-type lectin domain-containing protein" evidence="1">
    <location>
        <begin position="26"/>
        <end position="168"/>
    </location>
</feature>
<keyword evidence="4" id="KW-1185">Reference proteome</keyword>
<sequence>MASGLHFIVLLCLSCGLWIGEIGEAKPSDADCCVYDCCKTCPEGWTWFGDYCYKFNFSELDWADAEVACIAAGGNLASIHTKDHYDFVKGLIKTSAGSDKQTWVGGTNAVKEAVWLWTDGSKFENKLWEPRQPSKGHGVEHCLVLNYLGHVSNIPCTNKNSYVCGKDL</sequence>
<feature type="domain" description="C-type lectin" evidence="2">
    <location>
        <begin position="48"/>
        <end position="165"/>
    </location>
</feature>
<dbReference type="InterPro" id="IPR016187">
    <property type="entry name" value="CTDL_fold"/>
</dbReference>
<evidence type="ECO:0000256" key="1">
    <source>
        <dbReference type="SAM" id="SignalP"/>
    </source>
</evidence>
<organism evidence="3 4">
    <name type="scientific">Monopterus albus</name>
    <name type="common">Swamp eel</name>
    <dbReference type="NCBI Taxonomy" id="43700"/>
    <lineage>
        <taxon>Eukaryota</taxon>
        <taxon>Metazoa</taxon>
        <taxon>Chordata</taxon>
        <taxon>Craniata</taxon>
        <taxon>Vertebrata</taxon>
        <taxon>Euteleostomi</taxon>
        <taxon>Actinopterygii</taxon>
        <taxon>Neopterygii</taxon>
        <taxon>Teleostei</taxon>
        <taxon>Neoteleostei</taxon>
        <taxon>Acanthomorphata</taxon>
        <taxon>Anabantaria</taxon>
        <taxon>Synbranchiformes</taxon>
        <taxon>Synbranchidae</taxon>
        <taxon>Monopterus</taxon>
    </lineage>
</organism>
<dbReference type="SMART" id="SM00034">
    <property type="entry name" value="CLECT"/>
    <property type="match status" value="1"/>
</dbReference>
<proteinExistence type="predicted"/>
<dbReference type="PROSITE" id="PS50041">
    <property type="entry name" value="C_TYPE_LECTIN_2"/>
    <property type="match status" value="1"/>
</dbReference>
<protein>
    <recommendedName>
        <fullName evidence="2">C-type lectin domain-containing protein</fullName>
    </recommendedName>
</protein>
<reference evidence="3" key="1">
    <citation type="submission" date="2025-08" db="UniProtKB">
        <authorList>
            <consortium name="Ensembl"/>
        </authorList>
    </citation>
    <scope>IDENTIFICATION</scope>
</reference>
<feature type="signal peptide" evidence="1">
    <location>
        <begin position="1"/>
        <end position="25"/>
    </location>
</feature>
<dbReference type="PANTHER" id="PTHR22803">
    <property type="entry name" value="MANNOSE, PHOSPHOLIPASE, LECTIN RECEPTOR RELATED"/>
    <property type="match status" value="1"/>
</dbReference>
<evidence type="ECO:0000259" key="2">
    <source>
        <dbReference type="PROSITE" id="PS50041"/>
    </source>
</evidence>
<dbReference type="AlphaFoldDB" id="A0A3Q3JQ71"/>
<keyword evidence="1" id="KW-0732">Signal</keyword>
<dbReference type="Ensembl" id="ENSMALT00000022438.1">
    <property type="protein sequence ID" value="ENSMALP00000022014.1"/>
    <property type="gene ID" value="ENSMALG00000015379.1"/>
</dbReference>
<reference evidence="3" key="2">
    <citation type="submission" date="2025-09" db="UniProtKB">
        <authorList>
            <consortium name="Ensembl"/>
        </authorList>
    </citation>
    <scope>IDENTIFICATION</scope>
</reference>
<dbReference type="InterPro" id="IPR050111">
    <property type="entry name" value="C-type_lectin/snaclec_domain"/>
</dbReference>
<dbReference type="InterPro" id="IPR001304">
    <property type="entry name" value="C-type_lectin-like"/>
</dbReference>
<dbReference type="CDD" id="cd00037">
    <property type="entry name" value="CLECT"/>
    <property type="match status" value="1"/>
</dbReference>
<name>A0A3Q3JQ71_MONAL</name>
<accession>A0A3Q3JQ71</accession>
<dbReference type="Gene3D" id="3.10.100.10">
    <property type="entry name" value="Mannose-Binding Protein A, subunit A"/>
    <property type="match status" value="1"/>
</dbReference>
<evidence type="ECO:0000313" key="4">
    <source>
        <dbReference type="Proteomes" id="UP000261600"/>
    </source>
</evidence>
<dbReference type="SUPFAM" id="SSF56436">
    <property type="entry name" value="C-type lectin-like"/>
    <property type="match status" value="1"/>
</dbReference>